<dbReference type="PANTHER" id="PTHR43675:SF8">
    <property type="entry name" value="ARSENITE METHYLTRANSFERASE"/>
    <property type="match status" value="1"/>
</dbReference>
<comment type="catalytic activity">
    <reaction evidence="6">
        <text>arsenic triglutathione + [thioredoxin]-dithiol + S-adenosyl-L-methionine + 2 H2O = methylarsonous acid + [thioredoxin]-disulfide + 3 glutathione + S-adenosyl-L-homocysteine + H(+)</text>
        <dbReference type="Rhea" id="RHEA:69460"/>
        <dbReference type="Rhea" id="RHEA-COMP:10698"/>
        <dbReference type="Rhea" id="RHEA-COMP:10700"/>
        <dbReference type="ChEBI" id="CHEBI:15377"/>
        <dbReference type="ChEBI" id="CHEBI:15378"/>
        <dbReference type="ChEBI" id="CHEBI:17826"/>
        <dbReference type="ChEBI" id="CHEBI:29950"/>
        <dbReference type="ChEBI" id="CHEBI:50058"/>
        <dbReference type="ChEBI" id="CHEBI:57856"/>
        <dbReference type="ChEBI" id="CHEBI:57925"/>
        <dbReference type="ChEBI" id="CHEBI:59789"/>
        <dbReference type="ChEBI" id="CHEBI:183640"/>
        <dbReference type="EC" id="2.1.1.137"/>
    </reaction>
</comment>
<dbReference type="Proteomes" id="UP001165652">
    <property type="component" value="Unassembled WGS sequence"/>
</dbReference>
<reference evidence="10" key="2">
    <citation type="submission" date="2023-02" db="EMBL/GenBank/DDBJ databases">
        <authorList>
            <person name="Rayyan A."/>
            <person name="Meyer T."/>
            <person name="Kyndt J.A."/>
        </authorList>
    </citation>
    <scope>NUCLEOTIDE SEQUENCE</scope>
    <source>
        <strain evidence="10">DSM 9987</strain>
    </source>
</reference>
<dbReference type="EMBL" id="JAQQLI010000041">
    <property type="protein sequence ID" value="MDC7788300.1"/>
    <property type="molecule type" value="Genomic_DNA"/>
</dbReference>
<evidence type="ECO:0000256" key="8">
    <source>
        <dbReference type="ARBA" id="ARBA00048428"/>
    </source>
</evidence>
<accession>A0ABT5JGY4</accession>
<dbReference type="EC" id="2.1.1.137" evidence="4"/>
<evidence type="ECO:0000256" key="3">
    <source>
        <dbReference type="ARBA" id="ARBA00034487"/>
    </source>
</evidence>
<comment type="similarity">
    <text evidence="3">Belongs to the methyltransferase superfamily. Arsenite methyltransferase family.</text>
</comment>
<proteinExistence type="inferred from homology"/>
<dbReference type="NCBIfam" id="NF008823">
    <property type="entry name" value="PRK11873.1"/>
    <property type="match status" value="1"/>
</dbReference>
<evidence type="ECO:0000256" key="2">
    <source>
        <dbReference type="ARBA" id="ARBA00022691"/>
    </source>
</evidence>
<feature type="domain" description="Methyltransferase" evidence="9">
    <location>
        <begin position="79"/>
        <end position="218"/>
    </location>
</feature>
<name>A0ABT5JGY4_RHOTP</name>
<keyword evidence="11" id="KW-1185">Reference proteome</keyword>
<keyword evidence="10" id="KW-0489">Methyltransferase</keyword>
<evidence type="ECO:0000256" key="7">
    <source>
        <dbReference type="ARBA" id="ARBA00047943"/>
    </source>
</evidence>
<evidence type="ECO:0000256" key="4">
    <source>
        <dbReference type="ARBA" id="ARBA00034521"/>
    </source>
</evidence>
<dbReference type="RefSeq" id="WP_272779138.1">
    <property type="nucleotide sequence ID" value="NZ_JAQQLI010000041.1"/>
</dbReference>
<dbReference type="PANTHER" id="PTHR43675">
    <property type="entry name" value="ARSENITE METHYLTRANSFERASE"/>
    <property type="match status" value="1"/>
</dbReference>
<dbReference type="InterPro" id="IPR026669">
    <property type="entry name" value="Arsenite_MeTrfase-like"/>
</dbReference>
<comment type="catalytic activity">
    <reaction evidence="8">
        <text>arsenic triglutathione + 3 [thioredoxin]-dithiol + 3 S-adenosyl-L-methionine = trimethylarsine + 3 [thioredoxin]-disulfide + 3 glutathione + 3 S-adenosyl-L-homocysteine + 3 H(+)</text>
        <dbReference type="Rhea" id="RHEA:69432"/>
        <dbReference type="Rhea" id="RHEA-COMP:10698"/>
        <dbReference type="Rhea" id="RHEA-COMP:10700"/>
        <dbReference type="ChEBI" id="CHEBI:15378"/>
        <dbReference type="ChEBI" id="CHEBI:27130"/>
        <dbReference type="ChEBI" id="CHEBI:29950"/>
        <dbReference type="ChEBI" id="CHEBI:50058"/>
        <dbReference type="ChEBI" id="CHEBI:57856"/>
        <dbReference type="ChEBI" id="CHEBI:57925"/>
        <dbReference type="ChEBI" id="CHEBI:59789"/>
        <dbReference type="ChEBI" id="CHEBI:183640"/>
        <dbReference type="EC" id="2.1.1.137"/>
    </reaction>
</comment>
<gene>
    <name evidence="10" type="ORF">PQJ73_21645</name>
</gene>
<keyword evidence="1" id="KW-0808">Transferase</keyword>
<dbReference type="InterPro" id="IPR029063">
    <property type="entry name" value="SAM-dependent_MTases_sf"/>
</dbReference>
<dbReference type="Pfam" id="PF13847">
    <property type="entry name" value="Methyltransf_31"/>
    <property type="match status" value="1"/>
</dbReference>
<evidence type="ECO:0000256" key="6">
    <source>
        <dbReference type="ARBA" id="ARBA00047941"/>
    </source>
</evidence>
<evidence type="ECO:0000256" key="1">
    <source>
        <dbReference type="ARBA" id="ARBA00022679"/>
    </source>
</evidence>
<dbReference type="CDD" id="cd02440">
    <property type="entry name" value="AdoMet_MTases"/>
    <property type="match status" value="1"/>
</dbReference>
<dbReference type="SUPFAM" id="SSF53335">
    <property type="entry name" value="S-adenosyl-L-methionine-dependent methyltransferases"/>
    <property type="match status" value="1"/>
</dbReference>
<dbReference type="InterPro" id="IPR025714">
    <property type="entry name" value="Methyltranfer_dom"/>
</dbReference>
<evidence type="ECO:0000313" key="10">
    <source>
        <dbReference type="EMBL" id="MDC7788300.1"/>
    </source>
</evidence>
<dbReference type="GO" id="GO:0008168">
    <property type="term" value="F:methyltransferase activity"/>
    <property type="evidence" value="ECO:0007669"/>
    <property type="project" value="UniProtKB-KW"/>
</dbReference>
<organism evidence="10 11">
    <name type="scientific">Rhodoplanes tepidamans</name>
    <name type="common">Rhodoplanes cryptolactis</name>
    <dbReference type="NCBI Taxonomy" id="200616"/>
    <lineage>
        <taxon>Bacteria</taxon>
        <taxon>Pseudomonadati</taxon>
        <taxon>Pseudomonadota</taxon>
        <taxon>Alphaproteobacteria</taxon>
        <taxon>Hyphomicrobiales</taxon>
        <taxon>Nitrobacteraceae</taxon>
        <taxon>Rhodoplanes</taxon>
    </lineage>
</organism>
<comment type="caution">
    <text evidence="10">The sequence shown here is derived from an EMBL/GenBank/DDBJ whole genome shotgun (WGS) entry which is preliminary data.</text>
</comment>
<reference evidence="10" key="1">
    <citation type="journal article" date="2023" name="Microbiol Resour">
        <title>Genome Sequences of Rhodoplanes serenus and Two Thermotolerant Strains, Rhodoplanes tepidamans and 'Rhodoplanes cryptolactis,' Further Refine the Genus.</title>
        <authorList>
            <person name="Rayyan A.A."/>
            <person name="Kyndt J.A."/>
        </authorList>
    </citation>
    <scope>NUCLEOTIDE SEQUENCE</scope>
    <source>
        <strain evidence="10">DSM 9987</strain>
    </source>
</reference>
<sequence length="292" mass="30109">MTQPDPHSPDVKDVVRETYAAAARQAASGRSACCGPSGAGGCDPITTDLYDAAQAEGLPAEALLASLGCGNPTALAALNEGETVLDLGSGGGIDVLLSARRVGPTGKAYGLDMTDEMLALARDNQRKAGLDNVVFLKGEIEAIPLPDAAVDVIISNCVINLSADKDRVFREAFRVLKPGGRLAVSDVVTRGAIPAALQADMLLWVGCLAGALDEADYVARLAAAGFTAISITPTRVYEVEDARDLLVGRGHDVDALAEQVDGRFFGAFVRAEKPAPDRDVGAGPCCGPTCCA</sequence>
<evidence type="ECO:0000313" key="11">
    <source>
        <dbReference type="Proteomes" id="UP001165652"/>
    </source>
</evidence>
<dbReference type="Gene3D" id="3.40.50.150">
    <property type="entry name" value="Vaccinia Virus protein VP39"/>
    <property type="match status" value="1"/>
</dbReference>
<comment type="catalytic activity">
    <reaction evidence="7">
        <text>arsenic triglutathione + 2 [thioredoxin]-dithiol + 2 S-adenosyl-L-methionine + H2O = dimethylarsinous acid + 2 [thioredoxin]-disulfide + 3 glutathione + 2 S-adenosyl-L-homocysteine + 2 H(+)</text>
        <dbReference type="Rhea" id="RHEA:69464"/>
        <dbReference type="Rhea" id="RHEA-COMP:10698"/>
        <dbReference type="Rhea" id="RHEA-COMP:10700"/>
        <dbReference type="ChEBI" id="CHEBI:15377"/>
        <dbReference type="ChEBI" id="CHEBI:15378"/>
        <dbReference type="ChEBI" id="CHEBI:23808"/>
        <dbReference type="ChEBI" id="CHEBI:29950"/>
        <dbReference type="ChEBI" id="CHEBI:50058"/>
        <dbReference type="ChEBI" id="CHEBI:57856"/>
        <dbReference type="ChEBI" id="CHEBI:57925"/>
        <dbReference type="ChEBI" id="CHEBI:59789"/>
        <dbReference type="ChEBI" id="CHEBI:183640"/>
        <dbReference type="EC" id="2.1.1.137"/>
    </reaction>
</comment>
<dbReference type="GO" id="GO:0032259">
    <property type="term" value="P:methylation"/>
    <property type="evidence" value="ECO:0007669"/>
    <property type="project" value="UniProtKB-KW"/>
</dbReference>
<keyword evidence="2" id="KW-0949">S-adenosyl-L-methionine</keyword>
<evidence type="ECO:0000256" key="5">
    <source>
        <dbReference type="ARBA" id="ARBA00034545"/>
    </source>
</evidence>
<evidence type="ECO:0000259" key="9">
    <source>
        <dbReference type="Pfam" id="PF13847"/>
    </source>
</evidence>
<protein>
    <recommendedName>
        <fullName evidence="5">Arsenite methyltransferase</fullName>
        <ecNumber evidence="4">2.1.1.137</ecNumber>
    </recommendedName>
</protein>